<sequence length="406" mass="46481">MKTLQVGNIDTIGGRFNGADLHRQLLKRGIESQFCVWTKETNYKNTWRLTDFPGRGLLNRAINLVERKLSLHSVLYPFSWQLPFDKRFHSADIIHYHLIHTGFFSLSSLPTLSRLKPSVWTLHDPWAMTGHCIHPYKCEKWKTGCGECPRLNTPISMLKDHTALMWNIKKWAYKNADIDIIVASKWMLNMAKQSPLLSNFRLHHIPFGIDLNVFHPMDKEKAKHILGVKPGSIVLAFRATSNEFKGLSFIKHCLHKLKLRQPICLITLHERGLLDEFIDKYQIIDMGWVSADKLPIVYNACDIFLMPSTAEAFGMTAIEAMACGKPVIVFDDTSLPEVIFAPKGGIAVPQGDVEGLMHAIESLIEDSQARQEIGDSAIELVRKNYNLETFMERIMELYREVIKLRE</sequence>
<dbReference type="PANTHER" id="PTHR45947">
    <property type="entry name" value="SULFOQUINOVOSYL TRANSFERASE SQD2"/>
    <property type="match status" value="1"/>
</dbReference>
<reference evidence="3 4" key="1">
    <citation type="journal article" date="2013" name="Nature">
        <title>Anaerobic oxidation of methane coupled to nitrate reduction in a novel archaeal lineage.</title>
        <authorList>
            <person name="Haroon M.F."/>
            <person name="Hu S."/>
            <person name="Shi Y."/>
            <person name="Imelfort M."/>
            <person name="Keller J."/>
            <person name="Hugenholtz P."/>
            <person name="Yuan Z."/>
            <person name="Tyson G.W."/>
        </authorList>
    </citation>
    <scope>NUCLEOTIDE SEQUENCE [LARGE SCALE GENOMIC DNA]</scope>
    <source>
        <strain evidence="3 4">ANME-2d</strain>
    </source>
</reference>
<dbReference type="SUPFAM" id="SSF53756">
    <property type="entry name" value="UDP-Glycosyltransferase/glycogen phosphorylase"/>
    <property type="match status" value="1"/>
</dbReference>
<dbReference type="InterPro" id="IPR028098">
    <property type="entry name" value="Glyco_trans_4-like_N"/>
</dbReference>
<dbReference type="RefSeq" id="WP_048090219.1">
    <property type="nucleotide sequence ID" value="NZ_JMIY01000003.1"/>
</dbReference>
<dbReference type="AlphaFoldDB" id="A0A062UZ06"/>
<feature type="domain" description="Glycosyltransferase subfamily 4-like N-terminal" evidence="2">
    <location>
        <begin position="20"/>
        <end position="212"/>
    </location>
</feature>
<protein>
    <submittedName>
        <fullName evidence="3">Glycosyltransferase</fullName>
    </submittedName>
</protein>
<dbReference type="EMBL" id="JMIY01000003">
    <property type="protein sequence ID" value="KCZ72166.1"/>
    <property type="molecule type" value="Genomic_DNA"/>
</dbReference>
<gene>
    <name evidence="3" type="ORF">ANME2D_01570</name>
</gene>
<dbReference type="Proteomes" id="UP000027153">
    <property type="component" value="Unassembled WGS sequence"/>
</dbReference>
<dbReference type="GO" id="GO:0016757">
    <property type="term" value="F:glycosyltransferase activity"/>
    <property type="evidence" value="ECO:0007669"/>
    <property type="project" value="InterPro"/>
</dbReference>
<dbReference type="InterPro" id="IPR001296">
    <property type="entry name" value="Glyco_trans_1"/>
</dbReference>
<dbReference type="Pfam" id="PF00534">
    <property type="entry name" value="Glycos_transf_1"/>
    <property type="match status" value="1"/>
</dbReference>
<evidence type="ECO:0000313" key="4">
    <source>
        <dbReference type="Proteomes" id="UP000027153"/>
    </source>
</evidence>
<accession>A0A062UZ06</accession>
<feature type="domain" description="Glycosyl transferase family 1" evidence="1">
    <location>
        <begin position="284"/>
        <end position="378"/>
    </location>
</feature>
<evidence type="ECO:0000259" key="1">
    <source>
        <dbReference type="Pfam" id="PF00534"/>
    </source>
</evidence>
<comment type="caution">
    <text evidence="3">The sequence shown here is derived from an EMBL/GenBank/DDBJ whole genome shotgun (WGS) entry which is preliminary data.</text>
</comment>
<organism evidence="3 4">
    <name type="scientific">Candidatus Methanoperedens nitratireducens</name>
    <dbReference type="NCBI Taxonomy" id="1392998"/>
    <lineage>
        <taxon>Archaea</taxon>
        <taxon>Methanobacteriati</taxon>
        <taxon>Methanobacteriota</taxon>
        <taxon>Stenosarchaea group</taxon>
        <taxon>Methanomicrobia</taxon>
        <taxon>Methanosarcinales</taxon>
        <taxon>ANME-2 cluster</taxon>
        <taxon>Candidatus Methanoperedentaceae</taxon>
        <taxon>Candidatus Methanoperedens</taxon>
    </lineage>
</organism>
<evidence type="ECO:0000313" key="3">
    <source>
        <dbReference type="EMBL" id="KCZ72166.1"/>
    </source>
</evidence>
<dbReference type="Gene3D" id="3.40.50.2000">
    <property type="entry name" value="Glycogen Phosphorylase B"/>
    <property type="match status" value="2"/>
</dbReference>
<dbReference type="PANTHER" id="PTHR45947:SF3">
    <property type="entry name" value="SULFOQUINOVOSYL TRANSFERASE SQD2"/>
    <property type="match status" value="1"/>
</dbReference>
<keyword evidence="3" id="KW-0808">Transferase</keyword>
<dbReference type="Pfam" id="PF13439">
    <property type="entry name" value="Glyco_transf_4"/>
    <property type="match status" value="1"/>
</dbReference>
<evidence type="ECO:0000259" key="2">
    <source>
        <dbReference type="Pfam" id="PF13439"/>
    </source>
</evidence>
<name>A0A062UZ06_9EURY</name>
<keyword evidence="4" id="KW-1185">Reference proteome</keyword>
<dbReference type="InterPro" id="IPR050194">
    <property type="entry name" value="Glycosyltransferase_grp1"/>
</dbReference>
<proteinExistence type="predicted"/>
<dbReference type="OrthoDB" id="132546at2157"/>